<feature type="domain" description="Beta-ketoacyl synthase-like N-terminal" evidence="2">
    <location>
        <begin position="46"/>
        <end position="178"/>
    </location>
</feature>
<evidence type="ECO:0000256" key="1">
    <source>
        <dbReference type="ARBA" id="ARBA00022679"/>
    </source>
</evidence>
<organism evidence="3 4">
    <name type="scientific">Niabella ginsengisoli</name>
    <dbReference type="NCBI Taxonomy" id="522298"/>
    <lineage>
        <taxon>Bacteria</taxon>
        <taxon>Pseudomonadati</taxon>
        <taxon>Bacteroidota</taxon>
        <taxon>Chitinophagia</taxon>
        <taxon>Chitinophagales</taxon>
        <taxon>Chitinophagaceae</taxon>
        <taxon>Niabella</taxon>
    </lineage>
</organism>
<proteinExistence type="predicted"/>
<protein>
    <submittedName>
        <fullName evidence="3">Beta-ketoacyl synthase chain length factor</fullName>
    </submittedName>
</protein>
<dbReference type="InterPro" id="IPR014030">
    <property type="entry name" value="Ketoacyl_synth_N"/>
</dbReference>
<dbReference type="EMBL" id="JAKWBL010000004">
    <property type="protein sequence ID" value="MCH5599877.1"/>
    <property type="molecule type" value="Genomic_DNA"/>
</dbReference>
<evidence type="ECO:0000259" key="2">
    <source>
        <dbReference type="Pfam" id="PF13723"/>
    </source>
</evidence>
<dbReference type="Pfam" id="PF13723">
    <property type="entry name" value="Ketoacyl-synt_2"/>
    <property type="match status" value="1"/>
</dbReference>
<comment type="caution">
    <text evidence="3">The sequence shown here is derived from an EMBL/GenBank/DDBJ whole genome shotgun (WGS) entry which is preliminary data.</text>
</comment>
<dbReference type="InterPro" id="IPR016039">
    <property type="entry name" value="Thiolase-like"/>
</dbReference>
<evidence type="ECO:0000313" key="4">
    <source>
        <dbReference type="Proteomes" id="UP001202248"/>
    </source>
</evidence>
<evidence type="ECO:0000313" key="3">
    <source>
        <dbReference type="EMBL" id="MCH5599877.1"/>
    </source>
</evidence>
<dbReference type="Gene3D" id="3.40.47.10">
    <property type="match status" value="1"/>
</dbReference>
<name>A0ABS9SND7_9BACT</name>
<dbReference type="PANTHER" id="PTHR11712:SF336">
    <property type="entry name" value="3-OXOACYL-[ACYL-CARRIER-PROTEIN] SYNTHASE, MITOCHONDRIAL"/>
    <property type="match status" value="1"/>
</dbReference>
<dbReference type="InterPro" id="IPR000794">
    <property type="entry name" value="Beta-ketoacyl_synthase"/>
</dbReference>
<gene>
    <name evidence="3" type="ORF">MKP09_19130</name>
</gene>
<accession>A0ABS9SND7</accession>
<dbReference type="PANTHER" id="PTHR11712">
    <property type="entry name" value="POLYKETIDE SYNTHASE-RELATED"/>
    <property type="match status" value="1"/>
</dbReference>
<dbReference type="SUPFAM" id="SSF53901">
    <property type="entry name" value="Thiolase-like"/>
    <property type="match status" value="1"/>
</dbReference>
<dbReference type="RefSeq" id="WP_240831903.1">
    <property type="nucleotide sequence ID" value="NZ_JAKWBL010000004.1"/>
</dbReference>
<reference evidence="3 4" key="1">
    <citation type="submission" date="2022-02" db="EMBL/GenBank/DDBJ databases">
        <authorList>
            <person name="Min J."/>
        </authorList>
    </citation>
    <scope>NUCLEOTIDE SEQUENCE [LARGE SCALE GENOMIC DNA]</scope>
    <source>
        <strain evidence="3 4">GR10-1</strain>
    </source>
</reference>
<sequence>MPEEKSVYILSTSVVSPQASFEEMMKEPANYNGDKLTCIEPDYTKYVDAKLIRRMSRIIKMGVAAASEALAQADVQMPDAIITGTAYGCLTDTDQFLTRMVEFKETLLSPTAFIQSTHNTVAAQIALMLKCHNYNNTYVHRGSSFEAALTDAVSLLEEGEAKNVLIGAADEITDKSHAILKRFGLYKTEGESLSLIDSNTKGTMAGDGSAFL</sequence>
<dbReference type="Proteomes" id="UP001202248">
    <property type="component" value="Unassembled WGS sequence"/>
</dbReference>
<keyword evidence="4" id="KW-1185">Reference proteome</keyword>
<keyword evidence="1" id="KW-0808">Transferase</keyword>